<keyword evidence="3" id="KW-0328">Glycosyltransferase</keyword>
<dbReference type="EC" id="2.4.-.-" evidence="3"/>
<keyword evidence="4" id="KW-1185">Reference proteome</keyword>
<feature type="domain" description="Glycosyl transferase family 1" evidence="2">
    <location>
        <begin position="175"/>
        <end position="332"/>
    </location>
</feature>
<dbReference type="InterPro" id="IPR001296">
    <property type="entry name" value="Glyco_trans_1"/>
</dbReference>
<organism evidence="3 4">
    <name type="scientific">Roseovarius rhodophyticola</name>
    <dbReference type="NCBI Taxonomy" id="3080827"/>
    <lineage>
        <taxon>Bacteria</taxon>
        <taxon>Pseudomonadati</taxon>
        <taxon>Pseudomonadota</taxon>
        <taxon>Alphaproteobacteria</taxon>
        <taxon>Rhodobacterales</taxon>
        <taxon>Roseobacteraceae</taxon>
        <taxon>Roseovarius</taxon>
    </lineage>
</organism>
<evidence type="ECO:0000313" key="3">
    <source>
        <dbReference type="EMBL" id="WYK18676.1"/>
    </source>
</evidence>
<evidence type="ECO:0000256" key="1">
    <source>
        <dbReference type="ARBA" id="ARBA00022679"/>
    </source>
</evidence>
<proteinExistence type="predicted"/>
<reference evidence="3 4" key="1">
    <citation type="submission" date="2024-02" db="EMBL/GenBank/DDBJ databases">
        <title>Roseovarius strain W115 nov., isolated from a marine algae.</title>
        <authorList>
            <person name="Lee M.W."/>
            <person name="Lee J.K."/>
            <person name="Kim J.M."/>
            <person name="Choi D.G."/>
            <person name="Baek J.H."/>
            <person name="Bayburt H."/>
            <person name="Jung J.J."/>
            <person name="Han D.M."/>
            <person name="Jeon C.O."/>
        </authorList>
    </citation>
    <scope>NUCLEOTIDE SEQUENCE [LARGE SCALE GENOMIC DNA]</scope>
    <source>
        <strain evidence="3 4">W115</strain>
    </source>
</reference>
<keyword evidence="1 3" id="KW-0808">Transferase</keyword>
<gene>
    <name evidence="3" type="ORF">RZS32_001960</name>
</gene>
<name>A0ABZ2TG58_9RHOB</name>
<dbReference type="EMBL" id="CP146606">
    <property type="protein sequence ID" value="WYK18676.1"/>
    <property type="molecule type" value="Genomic_DNA"/>
</dbReference>
<dbReference type="SUPFAM" id="SSF53756">
    <property type="entry name" value="UDP-Glycosyltransferase/glycogen phosphorylase"/>
    <property type="match status" value="1"/>
</dbReference>
<dbReference type="RefSeq" id="WP_317055359.1">
    <property type="nucleotide sequence ID" value="NZ_CP146606.1"/>
</dbReference>
<dbReference type="GO" id="GO:0016757">
    <property type="term" value="F:glycosyltransferase activity"/>
    <property type="evidence" value="ECO:0007669"/>
    <property type="project" value="UniProtKB-KW"/>
</dbReference>
<dbReference type="Pfam" id="PF00534">
    <property type="entry name" value="Glycos_transf_1"/>
    <property type="match status" value="1"/>
</dbReference>
<evidence type="ECO:0000259" key="2">
    <source>
        <dbReference type="Pfam" id="PF00534"/>
    </source>
</evidence>
<dbReference type="Gene3D" id="3.40.50.2000">
    <property type="entry name" value="Glycogen Phosphorylase B"/>
    <property type="match status" value="2"/>
</dbReference>
<dbReference type="CDD" id="cd03801">
    <property type="entry name" value="GT4_PimA-like"/>
    <property type="match status" value="1"/>
</dbReference>
<protein>
    <submittedName>
        <fullName evidence="3">Glycosyltransferase family 4 protein</fullName>
        <ecNumber evidence="3">2.4.-.-</ecNumber>
    </submittedName>
</protein>
<accession>A0ABZ2TG58</accession>
<sequence length="365" mass="39040">MTGKDFHLDLPTCRRGAFAVPGDINTQTGGYRYDRKLVDGLRALGWDITLLQLGTSFPNPTSQDMRDAEKQLAALPEDCPVIIDGLALGAFDPAVLDAVNASIVALIHHPLARENGHSAEQRAHFLTSERQNLARAVHVLVPSPHTAKVLHADYDVSTSRITIARPGTDRPLSTGVKTDPPLILSVGIQVSRKGHDVLLKALARLTAHTWTAIIAGGAFDPDHAAELARLVNELGLSDRVKIVGAVSDETLSHLYGQASLFALATRYEGYGIVFDEAMVHGLPIVTCRVGAVPDTVAPDAGRLVPPDDPLAFAAALEDLLDNAHERREMASASARAGAALPTWDDTVKIVDETLLRVASTQVTKV</sequence>
<dbReference type="PANTHER" id="PTHR46401">
    <property type="entry name" value="GLYCOSYLTRANSFERASE WBBK-RELATED"/>
    <property type="match status" value="1"/>
</dbReference>
<evidence type="ECO:0000313" key="4">
    <source>
        <dbReference type="Proteomes" id="UP001281305"/>
    </source>
</evidence>
<dbReference type="PANTHER" id="PTHR46401:SF2">
    <property type="entry name" value="GLYCOSYLTRANSFERASE WBBK-RELATED"/>
    <property type="match status" value="1"/>
</dbReference>
<dbReference type="Proteomes" id="UP001281305">
    <property type="component" value="Chromosome"/>
</dbReference>